<keyword evidence="9" id="KW-1185">Reference proteome</keyword>
<evidence type="ECO:0000256" key="3">
    <source>
        <dbReference type="ARBA" id="ARBA00022723"/>
    </source>
</evidence>
<dbReference type="InterPro" id="IPR011032">
    <property type="entry name" value="GroES-like_sf"/>
</dbReference>
<dbReference type="PANTHER" id="PTHR43161">
    <property type="entry name" value="SORBITOL DEHYDROGENASE"/>
    <property type="match status" value="1"/>
</dbReference>
<dbReference type="InterPro" id="IPR013149">
    <property type="entry name" value="ADH-like_C"/>
</dbReference>
<dbReference type="OrthoDB" id="9797931at2"/>
<dbReference type="InterPro" id="IPR036291">
    <property type="entry name" value="NAD(P)-bd_dom_sf"/>
</dbReference>
<dbReference type="AlphaFoldDB" id="A0A6P2C250"/>
<dbReference type="Pfam" id="PF08240">
    <property type="entry name" value="ADH_N"/>
    <property type="match status" value="1"/>
</dbReference>
<dbReference type="Proteomes" id="UP000460272">
    <property type="component" value="Unassembled WGS sequence"/>
</dbReference>
<evidence type="ECO:0000256" key="2">
    <source>
        <dbReference type="ARBA" id="ARBA00008072"/>
    </source>
</evidence>
<sequence>MLVARLHGTGDIRVGAEAPPAARKDEAPGEPVALVRVTAVGICGSDLHWWTEGAIGDARLAGPLVLGHEGAGVIESGPRAGQRVAIDPAIACEACRACRDGYRNLCYRIRFAGHGDTDGMLRQFMAWPSQLLHPLPDAVSDAAGALLEPLGVALWSLDLGHFHLGAAASVAGCGPIGLLLIQLLRAAGASRVIAVEPLAHRREAAARYGADLVLSPDEPVSGLGVDVAFEVAGNDDGVRIALESVRPGGRVVLAGIPDDDTTTFSASLARRKGLSIAMTRRMNEVYPRAISLAARGAVDLDGLVSLRAPLAGTADAFAVAASRSGLKVIIEPQL</sequence>
<comment type="cofactor">
    <cofactor evidence="1">
        <name>Zn(2+)</name>
        <dbReference type="ChEBI" id="CHEBI:29105"/>
    </cofactor>
</comment>
<organism evidence="8 9">
    <name type="scientific">Trebonia kvetii</name>
    <dbReference type="NCBI Taxonomy" id="2480626"/>
    <lineage>
        <taxon>Bacteria</taxon>
        <taxon>Bacillati</taxon>
        <taxon>Actinomycetota</taxon>
        <taxon>Actinomycetes</taxon>
        <taxon>Streptosporangiales</taxon>
        <taxon>Treboniaceae</taxon>
        <taxon>Trebonia</taxon>
    </lineage>
</organism>
<dbReference type="Gene3D" id="3.40.50.720">
    <property type="entry name" value="NAD(P)-binding Rossmann-like Domain"/>
    <property type="match status" value="1"/>
</dbReference>
<evidence type="ECO:0000313" key="8">
    <source>
        <dbReference type="EMBL" id="TVZ04546.1"/>
    </source>
</evidence>
<comment type="similarity">
    <text evidence="2">Belongs to the zinc-containing alcohol dehydrogenase family.</text>
</comment>
<evidence type="ECO:0000256" key="1">
    <source>
        <dbReference type="ARBA" id="ARBA00001947"/>
    </source>
</evidence>
<keyword evidence="3" id="KW-0479">Metal-binding</keyword>
<evidence type="ECO:0000259" key="6">
    <source>
        <dbReference type="Pfam" id="PF00107"/>
    </source>
</evidence>
<protein>
    <submittedName>
        <fullName evidence="8">Alcohol dehydrogenase</fullName>
    </submittedName>
</protein>
<name>A0A6P2C250_9ACTN</name>
<accession>A0A6P2C250</accession>
<comment type="caution">
    <text evidence="8">The sequence shown here is derived from an EMBL/GenBank/DDBJ whole genome shotgun (WGS) entry which is preliminary data.</text>
</comment>
<reference evidence="8 9" key="1">
    <citation type="submission" date="2018-11" db="EMBL/GenBank/DDBJ databases">
        <title>Trebonia kvetii gen.nov., sp.nov., a novel acidophilic actinobacterium, and proposal of the new actinobacterial family Treboniaceae fam. nov.</title>
        <authorList>
            <person name="Rapoport D."/>
            <person name="Sagova-Mareckova M."/>
            <person name="Sedlacek I."/>
            <person name="Provaznik J."/>
            <person name="Kralova S."/>
            <person name="Pavlinic D."/>
            <person name="Benes V."/>
            <person name="Kopecky J."/>
        </authorList>
    </citation>
    <scope>NUCLEOTIDE SEQUENCE [LARGE SCALE GENOMIC DNA]</scope>
    <source>
        <strain evidence="8 9">15Tr583</strain>
    </source>
</reference>
<evidence type="ECO:0000256" key="4">
    <source>
        <dbReference type="ARBA" id="ARBA00022833"/>
    </source>
</evidence>
<dbReference type="GO" id="GO:0046872">
    <property type="term" value="F:metal ion binding"/>
    <property type="evidence" value="ECO:0007669"/>
    <property type="project" value="UniProtKB-KW"/>
</dbReference>
<dbReference type="SUPFAM" id="SSF50129">
    <property type="entry name" value="GroES-like"/>
    <property type="match status" value="1"/>
</dbReference>
<dbReference type="RefSeq" id="WP_145854608.1">
    <property type="nucleotide sequence ID" value="NZ_RPFW01000003.1"/>
</dbReference>
<dbReference type="EMBL" id="RPFW01000003">
    <property type="protein sequence ID" value="TVZ04546.1"/>
    <property type="molecule type" value="Genomic_DNA"/>
</dbReference>
<keyword evidence="4" id="KW-0862">Zinc</keyword>
<evidence type="ECO:0000259" key="7">
    <source>
        <dbReference type="Pfam" id="PF08240"/>
    </source>
</evidence>
<dbReference type="PANTHER" id="PTHR43161:SF9">
    <property type="entry name" value="SORBITOL DEHYDROGENASE"/>
    <property type="match status" value="1"/>
</dbReference>
<dbReference type="InterPro" id="IPR013154">
    <property type="entry name" value="ADH-like_N"/>
</dbReference>
<dbReference type="SUPFAM" id="SSF51735">
    <property type="entry name" value="NAD(P)-binding Rossmann-fold domains"/>
    <property type="match status" value="1"/>
</dbReference>
<dbReference type="Pfam" id="PF00107">
    <property type="entry name" value="ADH_zinc_N"/>
    <property type="match status" value="1"/>
</dbReference>
<evidence type="ECO:0000256" key="5">
    <source>
        <dbReference type="ARBA" id="ARBA00023002"/>
    </source>
</evidence>
<evidence type="ECO:0000313" key="9">
    <source>
        <dbReference type="Proteomes" id="UP000460272"/>
    </source>
</evidence>
<proteinExistence type="inferred from homology"/>
<dbReference type="Gene3D" id="3.90.180.10">
    <property type="entry name" value="Medium-chain alcohol dehydrogenases, catalytic domain"/>
    <property type="match status" value="1"/>
</dbReference>
<dbReference type="GO" id="GO:0016491">
    <property type="term" value="F:oxidoreductase activity"/>
    <property type="evidence" value="ECO:0007669"/>
    <property type="project" value="UniProtKB-KW"/>
</dbReference>
<feature type="domain" description="Alcohol dehydrogenase-like C-terminal" evidence="6">
    <location>
        <begin position="175"/>
        <end position="294"/>
    </location>
</feature>
<feature type="domain" description="Alcohol dehydrogenase-like N-terminal" evidence="7">
    <location>
        <begin position="33"/>
        <end position="137"/>
    </location>
</feature>
<gene>
    <name evidence="8" type="ORF">EAS64_19520</name>
</gene>
<keyword evidence="5" id="KW-0560">Oxidoreductase</keyword>